<name>I4C7R6_DESTA</name>
<dbReference type="EMBL" id="CP003360">
    <property type="protein sequence ID" value="AFM25607.1"/>
    <property type="molecule type" value="Genomic_DNA"/>
</dbReference>
<dbReference type="STRING" id="706587.Desti_2938"/>
<proteinExistence type="predicted"/>
<accession>I4C7R6</accession>
<dbReference type="eggNOG" id="COG3303">
    <property type="taxonomic scope" value="Bacteria"/>
</dbReference>
<dbReference type="SUPFAM" id="SSF48695">
    <property type="entry name" value="Multiheme cytochromes"/>
    <property type="match status" value="1"/>
</dbReference>
<sequence length="647" mass="71090">MSRSASSHPGGLFGIVRKGPPIAFLSICLLLAILWVCCFAAENQPYSTTPPLSPIPVENSGTSDLSYPLWWGEAPKVDSGTPCKEPGTCITCHTSTTTMDASHAFACVQCHKGDSSAVEEKDAHQGLIKDPGDLNHAEQTCGKCHPEEVRRVRHSAMALAPRTINHTRFSFGAQKDASPQYATVKTDALKQVPHPSESGNLGDDLLRRSCLRCHLHTPGSTRWGEHRGVGCSACHAAFPNSADGRPREHAIVRQAGMTACLKCHNANHVGADYVGLYERDFHRGFKSPLVQGRLAPTIYGAEQHRLLPDVHFRAGMTCIDCHTLDEVHGPGHLPQNQGNGVKITCESCHVNGDHPAVLKQEDGTMTLLRGAGRTIPRMNPESVPHRIDSHRNKVKCSACHAAWSFQDYGLHLMLEERPDYWKWATTAGQNDPQVQQLLRETVGTYAEILPPTGGAAAGTPEEHWKNPETFDWLSGEVRPGAWFRGYTERKWSRPPLGLDAQGRISVMRPIFQYVISHVDSGGSVQRDRWIPTTGSGTPALIMNPYAPHTIGAKGRSCQDCHGDLKAAGLGEGLRGIEKPGFHNLLLPESQLPEHRIIWDKLVDEDGNQLQYSSHAGARPLDQTTLKKLLNPSPRQKAEFYKYLIQPE</sequence>
<keyword evidence="3" id="KW-1185">Reference proteome</keyword>
<dbReference type="PANTHER" id="PTHR35038">
    <property type="entry name" value="DISSIMILATORY SULFITE REDUCTASE SIRA"/>
    <property type="match status" value="1"/>
</dbReference>
<evidence type="ECO:0000313" key="2">
    <source>
        <dbReference type="EMBL" id="AFM25607.1"/>
    </source>
</evidence>
<gene>
    <name evidence="2" type="ordered locus">Desti_2938</name>
</gene>
<dbReference type="Proteomes" id="UP000006055">
    <property type="component" value="Chromosome"/>
</dbReference>
<dbReference type="InterPro" id="IPR051829">
    <property type="entry name" value="Multiheme_Cytochr_ET"/>
</dbReference>
<organism evidence="2 3">
    <name type="scientific">Desulfomonile tiedjei (strain ATCC 49306 / DSM 6799 / DCB-1)</name>
    <dbReference type="NCBI Taxonomy" id="706587"/>
    <lineage>
        <taxon>Bacteria</taxon>
        <taxon>Pseudomonadati</taxon>
        <taxon>Thermodesulfobacteriota</taxon>
        <taxon>Desulfomonilia</taxon>
        <taxon>Desulfomonilales</taxon>
        <taxon>Desulfomonilaceae</taxon>
        <taxon>Desulfomonile</taxon>
    </lineage>
</organism>
<evidence type="ECO:0000256" key="1">
    <source>
        <dbReference type="ARBA" id="ARBA00022729"/>
    </source>
</evidence>
<dbReference type="GO" id="GO:0016491">
    <property type="term" value="F:oxidoreductase activity"/>
    <property type="evidence" value="ECO:0007669"/>
    <property type="project" value="TreeGrafter"/>
</dbReference>
<protein>
    <submittedName>
        <fullName evidence="2">Uncharacterized protein</fullName>
    </submittedName>
</protein>
<reference evidence="3" key="1">
    <citation type="submission" date="2012-06" db="EMBL/GenBank/DDBJ databases">
        <title>Complete sequence of chromosome of Desulfomonile tiedjei DSM 6799.</title>
        <authorList>
            <person name="Lucas S."/>
            <person name="Copeland A."/>
            <person name="Lapidus A."/>
            <person name="Glavina del Rio T."/>
            <person name="Dalin E."/>
            <person name="Tice H."/>
            <person name="Bruce D."/>
            <person name="Goodwin L."/>
            <person name="Pitluck S."/>
            <person name="Peters L."/>
            <person name="Ovchinnikova G."/>
            <person name="Zeytun A."/>
            <person name="Lu M."/>
            <person name="Kyrpides N."/>
            <person name="Mavromatis K."/>
            <person name="Ivanova N."/>
            <person name="Brettin T."/>
            <person name="Detter J.C."/>
            <person name="Han C."/>
            <person name="Larimer F."/>
            <person name="Land M."/>
            <person name="Hauser L."/>
            <person name="Markowitz V."/>
            <person name="Cheng J.-F."/>
            <person name="Hugenholtz P."/>
            <person name="Woyke T."/>
            <person name="Wu D."/>
            <person name="Spring S."/>
            <person name="Schroeder M."/>
            <person name="Brambilla E."/>
            <person name="Klenk H.-P."/>
            <person name="Eisen J.A."/>
        </authorList>
    </citation>
    <scope>NUCLEOTIDE SEQUENCE [LARGE SCALE GENOMIC DNA]</scope>
    <source>
        <strain evidence="3">ATCC 49306 / DSM 6799 / DCB-1</strain>
    </source>
</reference>
<dbReference type="HOGENOM" id="CLU_023565_0_0_7"/>
<dbReference type="KEGG" id="dti:Desti_2938"/>
<dbReference type="PANTHER" id="PTHR35038:SF8">
    <property type="entry name" value="C-TYPE POLYHEME CYTOCHROME OMCC"/>
    <property type="match status" value="1"/>
</dbReference>
<dbReference type="InterPro" id="IPR036280">
    <property type="entry name" value="Multihaem_cyt_sf"/>
</dbReference>
<dbReference type="AlphaFoldDB" id="I4C7R6"/>
<keyword evidence="1" id="KW-0732">Signal</keyword>
<evidence type="ECO:0000313" key="3">
    <source>
        <dbReference type="Proteomes" id="UP000006055"/>
    </source>
</evidence>